<organism evidence="1 2">
    <name type="scientific">Microbacterium betulae</name>
    <dbReference type="NCBI Taxonomy" id="2981139"/>
    <lineage>
        <taxon>Bacteria</taxon>
        <taxon>Bacillati</taxon>
        <taxon>Actinomycetota</taxon>
        <taxon>Actinomycetes</taxon>
        <taxon>Micrococcales</taxon>
        <taxon>Microbacteriaceae</taxon>
        <taxon>Microbacterium</taxon>
    </lineage>
</organism>
<dbReference type="RefSeq" id="WP_317139613.1">
    <property type="nucleotide sequence ID" value="NZ_CP118157.1"/>
</dbReference>
<dbReference type="Proteomes" id="UP001305498">
    <property type="component" value="Chromosome"/>
</dbReference>
<protein>
    <submittedName>
        <fullName evidence="1">Type II toxin-antitoxin system VapB family antitoxin</fullName>
    </submittedName>
</protein>
<dbReference type="AlphaFoldDB" id="A0AA97I6H7"/>
<accession>A0AA97I6H7</accession>
<reference evidence="1 2" key="1">
    <citation type="submission" date="2023-02" db="EMBL/GenBank/DDBJ databases">
        <title>Microbacterium betulae sp. nov., isolated from birch wood.</title>
        <authorList>
            <person name="Pasciak M."/>
            <person name="Pawlik K.J."/>
            <person name="Martynowski D."/>
            <person name="Laczmanski L."/>
            <person name="Ciekot J."/>
            <person name="Szponar B."/>
            <person name="Wojcik-Fatla A."/>
            <person name="Mackiewicz B."/>
            <person name="Farian E."/>
            <person name="Cholewa G."/>
            <person name="Cholewa A."/>
            <person name="Dutkiewicz J."/>
        </authorList>
    </citation>
    <scope>NUCLEOTIDE SEQUENCE [LARGE SCALE GENOMIC DNA]</scope>
    <source>
        <strain evidence="1 2">AB</strain>
    </source>
</reference>
<keyword evidence="2" id="KW-1185">Reference proteome</keyword>
<evidence type="ECO:0000313" key="1">
    <source>
        <dbReference type="EMBL" id="WOF23142.1"/>
    </source>
</evidence>
<dbReference type="InterPro" id="IPR019239">
    <property type="entry name" value="VapB_antitoxin"/>
</dbReference>
<proteinExistence type="predicted"/>
<evidence type="ECO:0000313" key="2">
    <source>
        <dbReference type="Proteomes" id="UP001305498"/>
    </source>
</evidence>
<dbReference type="EMBL" id="CP118157">
    <property type="protein sequence ID" value="WOF23142.1"/>
    <property type="molecule type" value="Genomic_DNA"/>
</dbReference>
<dbReference type="KEGG" id="mbet:N8K70_00310"/>
<gene>
    <name evidence="1" type="ORF">N8K70_00310</name>
</gene>
<name>A0AA97I6H7_9MICO</name>
<dbReference type="Pfam" id="PF09957">
    <property type="entry name" value="VapB_antitoxin"/>
    <property type="match status" value="1"/>
</dbReference>
<sequence>MTKTIVDIDDALLERAMELTGSATKRAAVNEALAQVVRRHEALGYIDLVQGGLVVELDDPEVTRGAQR</sequence>